<evidence type="ECO:0000256" key="1">
    <source>
        <dbReference type="SAM" id="MobiDB-lite"/>
    </source>
</evidence>
<organism evidence="2 3">
    <name type="scientific">Characodon lateralis</name>
    <dbReference type="NCBI Taxonomy" id="208331"/>
    <lineage>
        <taxon>Eukaryota</taxon>
        <taxon>Metazoa</taxon>
        <taxon>Chordata</taxon>
        <taxon>Craniata</taxon>
        <taxon>Vertebrata</taxon>
        <taxon>Euteleostomi</taxon>
        <taxon>Actinopterygii</taxon>
        <taxon>Neopterygii</taxon>
        <taxon>Teleostei</taxon>
        <taxon>Neoteleostei</taxon>
        <taxon>Acanthomorphata</taxon>
        <taxon>Ovalentaria</taxon>
        <taxon>Atherinomorphae</taxon>
        <taxon>Cyprinodontiformes</taxon>
        <taxon>Goodeidae</taxon>
        <taxon>Characodon</taxon>
    </lineage>
</organism>
<feature type="region of interest" description="Disordered" evidence="1">
    <location>
        <begin position="1"/>
        <end position="28"/>
    </location>
</feature>
<comment type="caution">
    <text evidence="2">The sequence shown here is derived from an EMBL/GenBank/DDBJ whole genome shotgun (WGS) entry which is preliminary data.</text>
</comment>
<proteinExistence type="predicted"/>
<protein>
    <submittedName>
        <fullName evidence="2">Uncharacterized protein</fullName>
    </submittedName>
</protein>
<evidence type="ECO:0000313" key="2">
    <source>
        <dbReference type="EMBL" id="MED6267725.1"/>
    </source>
</evidence>
<reference evidence="2 3" key="1">
    <citation type="submission" date="2021-06" db="EMBL/GenBank/DDBJ databases">
        <authorList>
            <person name="Palmer J.M."/>
        </authorList>
    </citation>
    <scope>NUCLEOTIDE SEQUENCE [LARGE SCALE GENOMIC DNA]</scope>
    <source>
        <strain evidence="2 3">CL_MEX2019</strain>
        <tissue evidence="2">Muscle</tissue>
    </source>
</reference>
<keyword evidence="3" id="KW-1185">Reference proteome</keyword>
<evidence type="ECO:0000313" key="3">
    <source>
        <dbReference type="Proteomes" id="UP001352852"/>
    </source>
</evidence>
<accession>A0ABU7CZP5</accession>
<name>A0ABU7CZP5_9TELE</name>
<gene>
    <name evidence="2" type="ORF">CHARACLAT_014967</name>
</gene>
<dbReference type="EMBL" id="JAHUTJ010009336">
    <property type="protein sequence ID" value="MED6267725.1"/>
    <property type="molecule type" value="Genomic_DNA"/>
</dbReference>
<sequence>MVWLGSEPWRSSSAQQKIPALKEKRNPSGSKGILCKFNKWINPKTAGSLNLDTPELPLVATVVKLTSVQIKP</sequence>
<dbReference type="Proteomes" id="UP001352852">
    <property type="component" value="Unassembled WGS sequence"/>
</dbReference>